<proteinExistence type="predicted"/>
<evidence type="ECO:0000256" key="1">
    <source>
        <dbReference type="SAM" id="Coils"/>
    </source>
</evidence>
<reference evidence="2" key="2">
    <citation type="submission" date="2023-05" db="EMBL/GenBank/DDBJ databases">
        <authorList>
            <consortium name="Lawrence Berkeley National Laboratory"/>
            <person name="Steindorff A."/>
            <person name="Hensen N."/>
            <person name="Bonometti L."/>
            <person name="Westerberg I."/>
            <person name="Brannstrom I.O."/>
            <person name="Guillou S."/>
            <person name="Cros-Aarteil S."/>
            <person name="Calhoun S."/>
            <person name="Haridas S."/>
            <person name="Kuo A."/>
            <person name="Mondo S."/>
            <person name="Pangilinan J."/>
            <person name="Riley R."/>
            <person name="Labutti K."/>
            <person name="Andreopoulos B."/>
            <person name="Lipzen A."/>
            <person name="Chen C."/>
            <person name="Yanf M."/>
            <person name="Daum C."/>
            <person name="Ng V."/>
            <person name="Clum A."/>
            <person name="Ohm R."/>
            <person name="Martin F."/>
            <person name="Silar P."/>
            <person name="Natvig D."/>
            <person name="Lalanne C."/>
            <person name="Gautier V."/>
            <person name="Ament-Velasquez S.L."/>
            <person name="Kruys A."/>
            <person name="Hutchinson M.I."/>
            <person name="Powell A.J."/>
            <person name="Barry K."/>
            <person name="Miller A.N."/>
            <person name="Grigoriev I.V."/>
            <person name="Debuchy R."/>
            <person name="Gladieux P."/>
            <person name="Thoren M.H."/>
            <person name="Johannesson H."/>
        </authorList>
    </citation>
    <scope>NUCLEOTIDE SEQUENCE</scope>
    <source>
        <strain evidence="2">PSN243</strain>
    </source>
</reference>
<keyword evidence="3" id="KW-1185">Reference proteome</keyword>
<feature type="coiled-coil region" evidence="1">
    <location>
        <begin position="87"/>
        <end position="121"/>
    </location>
</feature>
<accession>A0AAV9GC33</accession>
<comment type="caution">
    <text evidence="2">The sequence shown here is derived from an EMBL/GenBank/DDBJ whole genome shotgun (WGS) entry which is preliminary data.</text>
</comment>
<name>A0AAV9GC33_9PEZI</name>
<keyword evidence="1" id="KW-0175">Coiled coil</keyword>
<sequence>MSLLYRNPFAFNRPFAELLALQSEQKALNKAAPAAASKTTPAPNPKRKPCTYEPKCNCPDNLKALQARAPHIADKVRHALAGKDEWMKELLSLERQLKADLASLRADEKEFKRGIKHAEREIVGMRWKLSHLQARNAGRGGFILFKFGRLVALEREIWGGAGRAQGVEEFRRRKREMHEKYDERREEINERYRQQVLRGRETQGVPVLKAFIWEDDGGKGLVSQAYV</sequence>
<protein>
    <submittedName>
        <fullName evidence="2">Uncharacterized protein</fullName>
    </submittedName>
</protein>
<evidence type="ECO:0000313" key="3">
    <source>
        <dbReference type="Proteomes" id="UP001321760"/>
    </source>
</evidence>
<dbReference type="EMBL" id="MU865968">
    <property type="protein sequence ID" value="KAK4445201.1"/>
    <property type="molecule type" value="Genomic_DNA"/>
</dbReference>
<organism evidence="2 3">
    <name type="scientific">Podospora aff. communis PSN243</name>
    <dbReference type="NCBI Taxonomy" id="3040156"/>
    <lineage>
        <taxon>Eukaryota</taxon>
        <taxon>Fungi</taxon>
        <taxon>Dikarya</taxon>
        <taxon>Ascomycota</taxon>
        <taxon>Pezizomycotina</taxon>
        <taxon>Sordariomycetes</taxon>
        <taxon>Sordariomycetidae</taxon>
        <taxon>Sordariales</taxon>
        <taxon>Podosporaceae</taxon>
        <taxon>Podospora</taxon>
    </lineage>
</organism>
<gene>
    <name evidence="2" type="ORF">QBC34DRAFT_166314</name>
</gene>
<dbReference type="Proteomes" id="UP001321760">
    <property type="component" value="Unassembled WGS sequence"/>
</dbReference>
<dbReference type="AlphaFoldDB" id="A0AAV9GC33"/>
<evidence type="ECO:0000313" key="2">
    <source>
        <dbReference type="EMBL" id="KAK4445201.1"/>
    </source>
</evidence>
<reference evidence="2" key="1">
    <citation type="journal article" date="2023" name="Mol. Phylogenet. Evol.">
        <title>Genome-scale phylogeny and comparative genomics of the fungal order Sordariales.</title>
        <authorList>
            <person name="Hensen N."/>
            <person name="Bonometti L."/>
            <person name="Westerberg I."/>
            <person name="Brannstrom I.O."/>
            <person name="Guillou S."/>
            <person name="Cros-Aarteil S."/>
            <person name="Calhoun S."/>
            <person name="Haridas S."/>
            <person name="Kuo A."/>
            <person name="Mondo S."/>
            <person name="Pangilinan J."/>
            <person name="Riley R."/>
            <person name="LaButti K."/>
            <person name="Andreopoulos B."/>
            <person name="Lipzen A."/>
            <person name="Chen C."/>
            <person name="Yan M."/>
            <person name="Daum C."/>
            <person name="Ng V."/>
            <person name="Clum A."/>
            <person name="Steindorff A."/>
            <person name="Ohm R.A."/>
            <person name="Martin F."/>
            <person name="Silar P."/>
            <person name="Natvig D.O."/>
            <person name="Lalanne C."/>
            <person name="Gautier V."/>
            <person name="Ament-Velasquez S.L."/>
            <person name="Kruys A."/>
            <person name="Hutchinson M.I."/>
            <person name="Powell A.J."/>
            <person name="Barry K."/>
            <person name="Miller A.N."/>
            <person name="Grigoriev I.V."/>
            <person name="Debuchy R."/>
            <person name="Gladieux P."/>
            <person name="Hiltunen Thoren M."/>
            <person name="Johannesson H."/>
        </authorList>
    </citation>
    <scope>NUCLEOTIDE SEQUENCE</scope>
    <source>
        <strain evidence="2">PSN243</strain>
    </source>
</reference>